<name>A0ABM3JDD6_BACDO</name>
<dbReference type="PANTHER" id="PTHR10270">
    <property type="entry name" value="SOX TRANSCRIPTION FACTOR"/>
    <property type="match status" value="1"/>
</dbReference>
<feature type="domain" description="HMG box" evidence="4">
    <location>
        <begin position="87"/>
        <end position="155"/>
    </location>
</feature>
<dbReference type="SUPFAM" id="SSF47095">
    <property type="entry name" value="HMG-box"/>
    <property type="match status" value="1"/>
</dbReference>
<gene>
    <name evidence="6 7 8 9" type="primary">LOC105224726</name>
</gene>
<sequence>MLQNRCNLIQVYSNYKNETKKNRTIFLKYIHMYIYILHLHAKSQEFEYNNGHLKSDELIFGSQRVNLNSSTPYSDATQTKKHYPGHIKRPMNAFMVWSQMERRKICEKTPDLHNAEISKELGRRWQLLDKEEKQPYIIEAENLRKLHMIEYPDYKYRPQKKQSRFFTSRHSNEKSYRGAKCHEIVKKALIPQSSFSEQKSKQGIISGSTDGIQRCNRSSKKNTSKAISTNQKKIIKMKETSPTFKSADICKGENPINYLPHNSNDRNSYSDTNICDINSGIVDNIPSLDPIEPSDFNHLKSDPEFPLEDVLKIINSENFLEQQFELHNPRIEFSHESALNSEQINVNDVCPISCFREEDNIVNDANLHLASHHSHQMQYPYETVKLPVFNSLLSSRDDNKHLSIINSSTDDSTCGIINQSLYCSDECESDNHDATMQQQTVTMNIEIHNSNRLCRTDRNNGLIVGDDVCAISIPCTSVDSDCSILTSPHSPQIRLNNASTSVIVDTSFDNISPLSITNCNHNIHSENLNSSNYTFYDTNGALLAFTYDDLPPESSGSHLEFSNRYEFSSL</sequence>
<evidence type="ECO:0000259" key="4">
    <source>
        <dbReference type="PROSITE" id="PS50118"/>
    </source>
</evidence>
<dbReference type="Gene3D" id="1.10.30.10">
    <property type="entry name" value="High mobility group box domain"/>
    <property type="match status" value="1"/>
</dbReference>
<keyword evidence="2" id="KW-0539">Nucleus</keyword>
<feature type="compositionally biased region" description="Polar residues" evidence="3">
    <location>
        <begin position="196"/>
        <end position="211"/>
    </location>
</feature>
<dbReference type="CDD" id="cd22029">
    <property type="entry name" value="HMG-box_SoxC"/>
    <property type="match status" value="1"/>
</dbReference>
<accession>A0ABM3JDD6</accession>
<dbReference type="InterPro" id="IPR050140">
    <property type="entry name" value="SRY-related_HMG-box_TF-like"/>
</dbReference>
<evidence type="ECO:0000313" key="6">
    <source>
        <dbReference type="RefSeq" id="XP_049307238.1"/>
    </source>
</evidence>
<dbReference type="RefSeq" id="XP_049307239.1">
    <property type="nucleotide sequence ID" value="XM_049451282.1"/>
</dbReference>
<evidence type="ECO:0000256" key="1">
    <source>
        <dbReference type="ARBA" id="ARBA00023125"/>
    </source>
</evidence>
<organism evidence="5 7">
    <name type="scientific">Bactrocera dorsalis</name>
    <name type="common">Oriental fruit fly</name>
    <name type="synonym">Dacus dorsalis</name>
    <dbReference type="NCBI Taxonomy" id="27457"/>
    <lineage>
        <taxon>Eukaryota</taxon>
        <taxon>Metazoa</taxon>
        <taxon>Ecdysozoa</taxon>
        <taxon>Arthropoda</taxon>
        <taxon>Hexapoda</taxon>
        <taxon>Insecta</taxon>
        <taxon>Pterygota</taxon>
        <taxon>Neoptera</taxon>
        <taxon>Endopterygota</taxon>
        <taxon>Diptera</taxon>
        <taxon>Brachycera</taxon>
        <taxon>Muscomorpha</taxon>
        <taxon>Tephritoidea</taxon>
        <taxon>Tephritidae</taxon>
        <taxon>Bactrocera</taxon>
        <taxon>Bactrocera</taxon>
    </lineage>
</organism>
<dbReference type="RefSeq" id="XP_049307240.1">
    <property type="nucleotide sequence ID" value="XM_049451283.1"/>
</dbReference>
<dbReference type="Proteomes" id="UP001652620">
    <property type="component" value="Chromosome 3"/>
</dbReference>
<keyword evidence="5" id="KW-1185">Reference proteome</keyword>
<dbReference type="InterPro" id="IPR036910">
    <property type="entry name" value="HMG_box_dom_sf"/>
</dbReference>
<evidence type="ECO:0000313" key="5">
    <source>
        <dbReference type="Proteomes" id="UP001652620"/>
    </source>
</evidence>
<proteinExistence type="predicted"/>
<dbReference type="SMART" id="SM00398">
    <property type="entry name" value="HMG"/>
    <property type="match status" value="1"/>
</dbReference>
<dbReference type="PANTHER" id="PTHR10270:SF323">
    <property type="entry name" value="TRANSCRIPTION FACTOR SOX-14-RELATED"/>
    <property type="match status" value="1"/>
</dbReference>
<protein>
    <submittedName>
        <fullName evidence="6 7">Transcription factor SOX-14 isoform X1</fullName>
    </submittedName>
</protein>
<evidence type="ECO:0000313" key="8">
    <source>
        <dbReference type="RefSeq" id="XP_049307240.1"/>
    </source>
</evidence>
<evidence type="ECO:0000256" key="2">
    <source>
        <dbReference type="PROSITE-ProRule" id="PRU00267"/>
    </source>
</evidence>
<keyword evidence="1 2" id="KW-0238">DNA-binding</keyword>
<feature type="DNA-binding region" description="HMG box" evidence="2">
    <location>
        <begin position="87"/>
        <end position="155"/>
    </location>
</feature>
<evidence type="ECO:0000313" key="9">
    <source>
        <dbReference type="RefSeq" id="XP_049307241.1"/>
    </source>
</evidence>
<dbReference type="RefSeq" id="XP_049307241.1">
    <property type="nucleotide sequence ID" value="XM_049451284.1"/>
</dbReference>
<dbReference type="RefSeq" id="XP_049307238.1">
    <property type="nucleotide sequence ID" value="XM_049451281.1"/>
</dbReference>
<dbReference type="InterPro" id="IPR009071">
    <property type="entry name" value="HMG_box_dom"/>
</dbReference>
<evidence type="ECO:0000256" key="3">
    <source>
        <dbReference type="SAM" id="MobiDB-lite"/>
    </source>
</evidence>
<evidence type="ECO:0000313" key="7">
    <source>
        <dbReference type="RefSeq" id="XP_049307239.1"/>
    </source>
</evidence>
<feature type="region of interest" description="Disordered" evidence="3">
    <location>
        <begin position="196"/>
        <end position="229"/>
    </location>
</feature>
<dbReference type="Pfam" id="PF00505">
    <property type="entry name" value="HMG_box"/>
    <property type="match status" value="1"/>
</dbReference>
<dbReference type="GeneID" id="105224726"/>
<reference evidence="6 7" key="1">
    <citation type="submission" date="2025-05" db="UniProtKB">
        <authorList>
            <consortium name="RefSeq"/>
        </authorList>
    </citation>
    <scope>IDENTIFICATION</scope>
    <source>
        <tissue evidence="6 7">Adult</tissue>
    </source>
</reference>
<dbReference type="PROSITE" id="PS50118">
    <property type="entry name" value="HMG_BOX_2"/>
    <property type="match status" value="1"/>
</dbReference>